<name>A0ABT2ZW72_9RHOB</name>
<keyword evidence="2" id="KW-0732">Signal</keyword>
<feature type="compositionally biased region" description="Basic and acidic residues" evidence="1">
    <location>
        <begin position="69"/>
        <end position="80"/>
    </location>
</feature>
<evidence type="ECO:0000313" key="4">
    <source>
        <dbReference type="Proteomes" id="UP001526166"/>
    </source>
</evidence>
<evidence type="ECO:0000313" key="3">
    <source>
        <dbReference type="EMBL" id="MCV2877992.1"/>
    </source>
</evidence>
<gene>
    <name evidence="3" type="ORF">OE699_03930</name>
</gene>
<evidence type="ECO:0000256" key="1">
    <source>
        <dbReference type="SAM" id="MobiDB-lite"/>
    </source>
</evidence>
<dbReference type="RefSeq" id="WP_260011121.1">
    <property type="nucleotide sequence ID" value="NZ_JAOALJ010000001.1"/>
</dbReference>
<accession>A0ABT2ZW72</accession>
<comment type="caution">
    <text evidence="3">The sequence shown here is derived from an EMBL/GenBank/DDBJ whole genome shotgun (WGS) entry which is preliminary data.</text>
</comment>
<dbReference type="Proteomes" id="UP001526166">
    <property type="component" value="Unassembled WGS sequence"/>
</dbReference>
<feature type="chain" id="PRO_5045643100" evidence="2">
    <location>
        <begin position="26"/>
        <end position="86"/>
    </location>
</feature>
<keyword evidence="4" id="KW-1185">Reference proteome</keyword>
<reference evidence="3 4" key="1">
    <citation type="submission" date="2022-10" db="EMBL/GenBank/DDBJ databases">
        <title>Sinirhodobacter sp. nov., isolated from ocean surface sediments.</title>
        <authorList>
            <person name="He W."/>
            <person name="Wang L."/>
            <person name="Zhang D.-F."/>
        </authorList>
    </citation>
    <scope>NUCLEOTIDE SEQUENCE [LARGE SCALE GENOMIC DNA]</scope>
    <source>
        <strain evidence="3 4">WL0115</strain>
    </source>
</reference>
<protein>
    <submittedName>
        <fullName evidence="3">Uncharacterized protein</fullName>
    </submittedName>
</protein>
<sequence>MKSGKFTRLAPLTLGALLLGSAAMAGHNTPWASEDDSVLSQYHEENLAQSIDTPGEDEMLGVMVQNARGKLEDSLGHERQSGTGRR</sequence>
<feature type="region of interest" description="Disordered" evidence="1">
    <location>
        <begin position="67"/>
        <end position="86"/>
    </location>
</feature>
<organism evidence="3 4">
    <name type="scientific">Sedimentimonas flavescens</name>
    <dbReference type="NCBI Taxonomy" id="2851012"/>
    <lineage>
        <taxon>Bacteria</taxon>
        <taxon>Pseudomonadati</taxon>
        <taxon>Pseudomonadota</taxon>
        <taxon>Alphaproteobacteria</taxon>
        <taxon>Rhodobacterales</taxon>
        <taxon>Rhodobacter group</taxon>
        <taxon>Sedimentimonas</taxon>
    </lineage>
</organism>
<proteinExistence type="predicted"/>
<evidence type="ECO:0000256" key="2">
    <source>
        <dbReference type="SAM" id="SignalP"/>
    </source>
</evidence>
<feature type="signal peptide" evidence="2">
    <location>
        <begin position="1"/>
        <end position="25"/>
    </location>
</feature>
<dbReference type="EMBL" id="JAOWKW010000002">
    <property type="protein sequence ID" value="MCV2877992.1"/>
    <property type="molecule type" value="Genomic_DNA"/>
</dbReference>